<protein>
    <submittedName>
        <fullName evidence="3">SGNH/GDSL hydrolase family protein</fullName>
    </submittedName>
</protein>
<dbReference type="InterPro" id="IPR037460">
    <property type="entry name" value="SEST-like"/>
</dbReference>
<organism evidence="3 4">
    <name type="scientific">Pseudonocardia humida</name>
    <dbReference type="NCBI Taxonomy" id="2800819"/>
    <lineage>
        <taxon>Bacteria</taxon>
        <taxon>Bacillati</taxon>
        <taxon>Actinomycetota</taxon>
        <taxon>Actinomycetes</taxon>
        <taxon>Pseudonocardiales</taxon>
        <taxon>Pseudonocardiaceae</taxon>
        <taxon>Pseudonocardia</taxon>
    </lineage>
</organism>
<keyword evidence="3" id="KW-0378">Hydrolase</keyword>
<dbReference type="PANTHER" id="PTHR37981">
    <property type="entry name" value="LIPASE 2"/>
    <property type="match status" value="1"/>
</dbReference>
<gene>
    <name evidence="3" type="ORF">KDL28_12000</name>
</gene>
<dbReference type="InterPro" id="IPR013830">
    <property type="entry name" value="SGNH_hydro"/>
</dbReference>
<dbReference type="EMBL" id="JAGSOV010000024">
    <property type="protein sequence ID" value="MCO1655775.1"/>
    <property type="molecule type" value="Genomic_DNA"/>
</dbReference>
<dbReference type="PANTHER" id="PTHR37981:SF1">
    <property type="entry name" value="SGNH HYDROLASE-TYPE ESTERASE DOMAIN-CONTAINING PROTEIN"/>
    <property type="match status" value="1"/>
</dbReference>
<dbReference type="GO" id="GO:0016787">
    <property type="term" value="F:hydrolase activity"/>
    <property type="evidence" value="ECO:0007669"/>
    <property type="project" value="UniProtKB-KW"/>
</dbReference>
<dbReference type="Gene3D" id="3.40.50.1110">
    <property type="entry name" value="SGNH hydrolase"/>
    <property type="match status" value="1"/>
</dbReference>
<keyword evidence="1" id="KW-0732">Signal</keyword>
<proteinExistence type="predicted"/>
<keyword evidence="4" id="KW-1185">Reference proteome</keyword>
<dbReference type="SUPFAM" id="SSF52266">
    <property type="entry name" value="SGNH hydrolase"/>
    <property type="match status" value="1"/>
</dbReference>
<evidence type="ECO:0000256" key="1">
    <source>
        <dbReference type="SAM" id="SignalP"/>
    </source>
</evidence>
<accession>A0ABT0ZYL9</accession>
<reference evidence="3" key="1">
    <citation type="submission" date="2021-04" db="EMBL/GenBank/DDBJ databases">
        <title>Pseudonocardia sp. nov., isolated from sandy soil of mangrove forest.</title>
        <authorList>
            <person name="Zan Z."/>
            <person name="Huang R."/>
            <person name="Liu W."/>
        </authorList>
    </citation>
    <scope>NUCLEOTIDE SEQUENCE</scope>
    <source>
        <strain evidence="3">S2-4</strain>
    </source>
</reference>
<feature type="chain" id="PRO_5045172411" evidence="1">
    <location>
        <begin position="39"/>
        <end position="299"/>
    </location>
</feature>
<evidence type="ECO:0000259" key="2">
    <source>
        <dbReference type="Pfam" id="PF13472"/>
    </source>
</evidence>
<dbReference type="Proteomes" id="UP001165283">
    <property type="component" value="Unassembled WGS sequence"/>
</dbReference>
<evidence type="ECO:0000313" key="4">
    <source>
        <dbReference type="Proteomes" id="UP001165283"/>
    </source>
</evidence>
<sequence length="299" mass="30436">MRPAPRSAQPHRSRAARALLAGLLGVAAALVPTTAASAAEPADYVALGDSYAAGPLIPLQYGSPPGCARSDHNYPALTSQALATASFLDVSCSGAKTADLTAPQETEAGTNPPQLDALGAETDLVTISIGGNDIGFSEIVEECATRSPAEPDGAACRDFYDSGGSDELAERIDGTAPEVRAALLGILARSPAAEVLLVGYPTIVPDDGPGCFPAVPFSPGDTQYLRETTKRLNDMLAEQATLAGVDYVDTYTPTIGHDICTPPGVKWVEGLAPTSPAAPVHPNALGMEAMSAAVVGAVG</sequence>
<evidence type="ECO:0000313" key="3">
    <source>
        <dbReference type="EMBL" id="MCO1655775.1"/>
    </source>
</evidence>
<dbReference type="InterPro" id="IPR036514">
    <property type="entry name" value="SGNH_hydro_sf"/>
</dbReference>
<dbReference type="Pfam" id="PF13472">
    <property type="entry name" value="Lipase_GDSL_2"/>
    <property type="match status" value="1"/>
</dbReference>
<feature type="domain" description="SGNH hydrolase-type esterase" evidence="2">
    <location>
        <begin position="46"/>
        <end position="289"/>
    </location>
</feature>
<feature type="signal peptide" evidence="1">
    <location>
        <begin position="1"/>
        <end position="38"/>
    </location>
</feature>
<comment type="caution">
    <text evidence="3">The sequence shown here is derived from an EMBL/GenBank/DDBJ whole genome shotgun (WGS) entry which is preliminary data.</text>
</comment>
<dbReference type="CDD" id="cd01823">
    <property type="entry name" value="SEST_like"/>
    <property type="match status" value="1"/>
</dbReference>
<name>A0ABT0ZYL9_9PSEU</name>